<evidence type="ECO:0000313" key="8">
    <source>
        <dbReference type="Proteomes" id="UP000192247"/>
    </source>
</evidence>
<evidence type="ECO:0000256" key="3">
    <source>
        <dbReference type="ARBA" id="ARBA00022692"/>
    </source>
</evidence>
<evidence type="ECO:0000313" key="7">
    <source>
        <dbReference type="EMBL" id="OQR73493.1"/>
    </source>
</evidence>
<evidence type="ECO:0000256" key="4">
    <source>
        <dbReference type="ARBA" id="ARBA00022989"/>
    </source>
</evidence>
<dbReference type="EMBL" id="MNPL01009852">
    <property type="protein sequence ID" value="OQR73493.1"/>
    <property type="molecule type" value="Genomic_DNA"/>
</dbReference>
<feature type="transmembrane region" description="Helical" evidence="6">
    <location>
        <begin position="33"/>
        <end position="59"/>
    </location>
</feature>
<comment type="similarity">
    <text evidence="2">Belongs to the clarin family.</text>
</comment>
<gene>
    <name evidence="7" type="ORF">BIW11_03571</name>
</gene>
<keyword evidence="3 6" id="KW-0812">Transmembrane</keyword>
<evidence type="ECO:0000256" key="5">
    <source>
        <dbReference type="ARBA" id="ARBA00023136"/>
    </source>
</evidence>
<protein>
    <submittedName>
        <fullName evidence="7">Uncharacterized protein</fullName>
    </submittedName>
</protein>
<comment type="subcellular location">
    <subcellularLocation>
        <location evidence="1">Membrane</location>
        <topology evidence="1">Multi-pass membrane protein</topology>
    </subcellularLocation>
</comment>
<dbReference type="AlphaFoldDB" id="A0A1V9XJC9"/>
<keyword evidence="8" id="KW-1185">Reference proteome</keyword>
<accession>A0A1V9XJC9</accession>
<evidence type="ECO:0000256" key="2">
    <source>
        <dbReference type="ARBA" id="ARBA00005787"/>
    </source>
</evidence>
<keyword evidence="4 6" id="KW-1133">Transmembrane helix</keyword>
<comment type="caution">
    <text evidence="7">The sequence shown here is derived from an EMBL/GenBank/DDBJ whole genome shotgun (WGS) entry which is preliminary data.</text>
</comment>
<evidence type="ECO:0000256" key="6">
    <source>
        <dbReference type="SAM" id="Phobius"/>
    </source>
</evidence>
<organism evidence="7 8">
    <name type="scientific">Tropilaelaps mercedesae</name>
    <dbReference type="NCBI Taxonomy" id="418985"/>
    <lineage>
        <taxon>Eukaryota</taxon>
        <taxon>Metazoa</taxon>
        <taxon>Ecdysozoa</taxon>
        <taxon>Arthropoda</taxon>
        <taxon>Chelicerata</taxon>
        <taxon>Arachnida</taxon>
        <taxon>Acari</taxon>
        <taxon>Parasitiformes</taxon>
        <taxon>Mesostigmata</taxon>
        <taxon>Gamasina</taxon>
        <taxon>Dermanyssoidea</taxon>
        <taxon>Laelapidae</taxon>
        <taxon>Tropilaelaps</taxon>
    </lineage>
</organism>
<keyword evidence="5 6" id="KW-0472">Membrane</keyword>
<reference evidence="7 8" key="1">
    <citation type="journal article" date="2017" name="Gigascience">
        <title>Draft genome of the honey bee ectoparasitic mite, Tropilaelaps mercedesae, is shaped by the parasitic life history.</title>
        <authorList>
            <person name="Dong X."/>
            <person name="Armstrong S.D."/>
            <person name="Xia D."/>
            <person name="Makepeace B.L."/>
            <person name="Darby A.C."/>
            <person name="Kadowaki T."/>
        </authorList>
    </citation>
    <scope>NUCLEOTIDE SEQUENCE [LARGE SCALE GENOMIC DNA]</scope>
    <source>
        <strain evidence="7">Wuxi-XJTLU</strain>
    </source>
</reference>
<dbReference type="InterPro" id="IPR026748">
    <property type="entry name" value="Clarin"/>
</dbReference>
<dbReference type="PANTHER" id="PTHR31548">
    <property type="entry name" value="CLARIN"/>
    <property type="match status" value="1"/>
</dbReference>
<sequence>MPLSSCADGTVQRFIVVAMMKELLRADPELMHYPLYISTVAGIAMALLFTIIGSVLSVVNSVMTPVEKINGAVGLYSWNGLSGKYMPR</sequence>
<dbReference type="Proteomes" id="UP000192247">
    <property type="component" value="Unassembled WGS sequence"/>
</dbReference>
<dbReference type="InParanoid" id="A0A1V9XJC9"/>
<dbReference type="PANTHER" id="PTHR31548:SF1">
    <property type="entry name" value="LD47387P"/>
    <property type="match status" value="1"/>
</dbReference>
<proteinExistence type="inferred from homology"/>
<evidence type="ECO:0000256" key="1">
    <source>
        <dbReference type="ARBA" id="ARBA00004141"/>
    </source>
</evidence>
<dbReference type="GO" id="GO:0007605">
    <property type="term" value="P:sensory perception of sound"/>
    <property type="evidence" value="ECO:0007669"/>
    <property type="project" value="UniProtKB-ARBA"/>
</dbReference>
<dbReference type="GO" id="GO:0016020">
    <property type="term" value="C:membrane"/>
    <property type="evidence" value="ECO:0007669"/>
    <property type="project" value="UniProtKB-SubCell"/>
</dbReference>
<name>A0A1V9XJC9_9ACAR</name>
<dbReference type="OrthoDB" id="10012538at2759"/>